<dbReference type="InterPro" id="IPR051100">
    <property type="entry name" value="DnaJ_subfamily_B/C"/>
</dbReference>
<dbReference type="Pfam" id="PF09320">
    <property type="entry name" value="DUF1977"/>
    <property type="match status" value="1"/>
</dbReference>
<feature type="region of interest" description="Disordered" evidence="5">
    <location>
        <begin position="193"/>
        <end position="227"/>
    </location>
</feature>
<organism evidence="8">
    <name type="scientific">Attheya septentrionalis</name>
    <dbReference type="NCBI Taxonomy" id="420275"/>
    <lineage>
        <taxon>Eukaryota</taxon>
        <taxon>Sar</taxon>
        <taxon>Stramenopiles</taxon>
        <taxon>Ochrophyta</taxon>
        <taxon>Bacillariophyta</taxon>
        <taxon>Coscinodiscophyceae</taxon>
        <taxon>Chaetocerotophycidae</taxon>
        <taxon>Chaetocerotales</taxon>
        <taxon>Attheyaceae</taxon>
        <taxon>Attheya</taxon>
    </lineage>
</organism>
<dbReference type="InterPro" id="IPR001623">
    <property type="entry name" value="DnaJ_domain"/>
</dbReference>
<keyword evidence="3 6" id="KW-1133">Transmembrane helix</keyword>
<dbReference type="GO" id="GO:0030544">
    <property type="term" value="F:Hsp70 protein binding"/>
    <property type="evidence" value="ECO:0007669"/>
    <property type="project" value="TreeGrafter"/>
</dbReference>
<dbReference type="InterPro" id="IPR036869">
    <property type="entry name" value="J_dom_sf"/>
</dbReference>
<dbReference type="PANTHER" id="PTHR43908">
    <property type="entry name" value="AT29763P-RELATED"/>
    <property type="match status" value="1"/>
</dbReference>
<evidence type="ECO:0000256" key="2">
    <source>
        <dbReference type="ARBA" id="ARBA00022692"/>
    </source>
</evidence>
<dbReference type="InterPro" id="IPR015399">
    <property type="entry name" value="DUF1977_DnaJ-like"/>
</dbReference>
<evidence type="ECO:0000256" key="5">
    <source>
        <dbReference type="SAM" id="MobiDB-lite"/>
    </source>
</evidence>
<evidence type="ECO:0000256" key="3">
    <source>
        <dbReference type="ARBA" id="ARBA00022989"/>
    </source>
</evidence>
<dbReference type="GO" id="GO:0071218">
    <property type="term" value="P:cellular response to misfolded protein"/>
    <property type="evidence" value="ECO:0007669"/>
    <property type="project" value="TreeGrafter"/>
</dbReference>
<keyword evidence="2 6" id="KW-0812">Transmembrane</keyword>
<dbReference type="SMART" id="SM00271">
    <property type="entry name" value="DnaJ"/>
    <property type="match status" value="1"/>
</dbReference>
<accession>A0A7S2UNV9</accession>
<evidence type="ECO:0000256" key="1">
    <source>
        <dbReference type="ARBA" id="ARBA00004167"/>
    </source>
</evidence>
<dbReference type="CDD" id="cd06257">
    <property type="entry name" value="DnaJ"/>
    <property type="match status" value="1"/>
</dbReference>
<dbReference type="GO" id="GO:0005789">
    <property type="term" value="C:endoplasmic reticulum membrane"/>
    <property type="evidence" value="ECO:0007669"/>
    <property type="project" value="TreeGrafter"/>
</dbReference>
<feature type="compositionally biased region" description="Low complexity" evidence="5">
    <location>
        <begin position="93"/>
        <end position="105"/>
    </location>
</feature>
<name>A0A7S2UNV9_9STRA</name>
<feature type="transmembrane region" description="Helical" evidence="6">
    <location>
        <begin position="282"/>
        <end position="304"/>
    </location>
</feature>
<feature type="compositionally biased region" description="Low complexity" evidence="5">
    <location>
        <begin position="63"/>
        <end position="86"/>
    </location>
</feature>
<feature type="domain" description="J" evidence="7">
    <location>
        <begin position="135"/>
        <end position="199"/>
    </location>
</feature>
<dbReference type="PRINTS" id="PR00625">
    <property type="entry name" value="JDOMAIN"/>
</dbReference>
<evidence type="ECO:0000256" key="6">
    <source>
        <dbReference type="SAM" id="Phobius"/>
    </source>
</evidence>
<dbReference type="Gene3D" id="1.10.287.110">
    <property type="entry name" value="DnaJ domain"/>
    <property type="match status" value="1"/>
</dbReference>
<feature type="region of interest" description="Disordered" evidence="5">
    <location>
        <begin position="49"/>
        <end position="114"/>
    </location>
</feature>
<dbReference type="PANTHER" id="PTHR43908:SF3">
    <property type="entry name" value="AT29763P-RELATED"/>
    <property type="match status" value="1"/>
</dbReference>
<feature type="compositionally biased region" description="Gly residues" evidence="5">
    <location>
        <begin position="206"/>
        <end position="222"/>
    </location>
</feature>
<evidence type="ECO:0000256" key="4">
    <source>
        <dbReference type="ARBA" id="ARBA00023136"/>
    </source>
</evidence>
<protein>
    <recommendedName>
        <fullName evidence="7">J domain-containing protein</fullName>
    </recommendedName>
</protein>
<sequence>MEVNKGEAEKCRDIGGEALRKGELDRAVKFLGKSLRLYPLPGVKALLSQAERRKTEASSSTGTPASNKTSSSTSRPTSNASAAPRASVRRQESTASAASTSSNGGTNAGGRPYSGVQTDIIKTVLDAQKKGGRGTHYRVLGVASSASESELKKAYRKLALKLHPDKNSAPLADEAFKAVGMAYGTLSDPQKRTIYDRYGDEDPDTSGGGGGGMRRGQGGGGVHFRPGQEVNPEDIFNMFFGGGGGGMGGGIGGPGFRVYTNGAGFGGGAQRQRAQAQQPQEAAGGFASIVQLLPLIILLLLSFFNMGDNGTSATGGSSYFSLTHAPPYVHPLTTRLATVKDIPYYVTDKGMRSFARDRYQLSQVERMVETAYEKYLVTECKSQQQYKRSLERSAAKRHGMSQKDRENLMKKAADFELSRCTELEDLFPKYKRTGTTAQGRR</sequence>
<dbReference type="PROSITE" id="PS50076">
    <property type="entry name" value="DNAJ_2"/>
    <property type="match status" value="1"/>
</dbReference>
<reference evidence="8" key="1">
    <citation type="submission" date="2021-01" db="EMBL/GenBank/DDBJ databases">
        <authorList>
            <person name="Corre E."/>
            <person name="Pelletier E."/>
            <person name="Niang G."/>
            <person name="Scheremetjew M."/>
            <person name="Finn R."/>
            <person name="Kale V."/>
            <person name="Holt S."/>
            <person name="Cochrane G."/>
            <person name="Meng A."/>
            <person name="Brown T."/>
            <person name="Cohen L."/>
        </authorList>
    </citation>
    <scope>NUCLEOTIDE SEQUENCE</scope>
    <source>
        <strain evidence="8">CCMP2084</strain>
    </source>
</reference>
<comment type="subcellular location">
    <subcellularLocation>
        <location evidence="1">Membrane</location>
        <topology evidence="1">Single-pass membrane protein</topology>
    </subcellularLocation>
</comment>
<dbReference type="Pfam" id="PF00226">
    <property type="entry name" value="DnaJ"/>
    <property type="match status" value="1"/>
</dbReference>
<dbReference type="AlphaFoldDB" id="A0A7S2UNV9"/>
<dbReference type="SUPFAM" id="SSF46565">
    <property type="entry name" value="Chaperone J-domain"/>
    <property type="match status" value="1"/>
</dbReference>
<proteinExistence type="predicted"/>
<evidence type="ECO:0000313" key="8">
    <source>
        <dbReference type="EMBL" id="CAD9825692.1"/>
    </source>
</evidence>
<evidence type="ECO:0000259" key="7">
    <source>
        <dbReference type="PROSITE" id="PS50076"/>
    </source>
</evidence>
<keyword evidence="4 6" id="KW-0472">Membrane</keyword>
<dbReference type="EMBL" id="HBHQ01025937">
    <property type="protein sequence ID" value="CAD9825692.1"/>
    <property type="molecule type" value="Transcribed_RNA"/>
</dbReference>
<feature type="region of interest" description="Disordered" evidence="5">
    <location>
        <begin position="1"/>
        <end position="23"/>
    </location>
</feature>
<gene>
    <name evidence="8" type="ORF">ASEP1449_LOCUS17526</name>
</gene>